<feature type="non-terminal residue" evidence="2">
    <location>
        <position position="64"/>
    </location>
</feature>
<dbReference type="EMBL" id="JASSZA010000408">
    <property type="protein sequence ID" value="KAK2081189.1"/>
    <property type="molecule type" value="Genomic_DNA"/>
</dbReference>
<name>A0ABQ9T8X7_SAGOE</name>
<organism evidence="2 3">
    <name type="scientific">Saguinus oedipus</name>
    <name type="common">Cotton-top tamarin</name>
    <name type="synonym">Oedipomidas oedipus</name>
    <dbReference type="NCBI Taxonomy" id="9490"/>
    <lineage>
        <taxon>Eukaryota</taxon>
        <taxon>Metazoa</taxon>
        <taxon>Chordata</taxon>
        <taxon>Craniata</taxon>
        <taxon>Vertebrata</taxon>
        <taxon>Euteleostomi</taxon>
        <taxon>Mammalia</taxon>
        <taxon>Eutheria</taxon>
        <taxon>Euarchontoglires</taxon>
        <taxon>Primates</taxon>
        <taxon>Haplorrhini</taxon>
        <taxon>Platyrrhini</taxon>
        <taxon>Cebidae</taxon>
        <taxon>Callitrichinae</taxon>
        <taxon>Saguinus</taxon>
    </lineage>
</organism>
<comment type="caution">
    <text evidence="2">The sequence shown here is derived from an EMBL/GenBank/DDBJ whole genome shotgun (WGS) entry which is preliminary data.</text>
</comment>
<reference evidence="2 3" key="1">
    <citation type="submission" date="2023-05" db="EMBL/GenBank/DDBJ databases">
        <title>B98-5 Cell Line De Novo Hybrid Assembly: An Optical Mapping Approach.</title>
        <authorList>
            <person name="Kananen K."/>
            <person name="Auerbach J.A."/>
            <person name="Kautto E."/>
            <person name="Blachly J.S."/>
        </authorList>
    </citation>
    <scope>NUCLEOTIDE SEQUENCE [LARGE SCALE GENOMIC DNA]</scope>
    <source>
        <strain evidence="2">B95-8</strain>
        <tissue evidence="2">Cell line</tissue>
    </source>
</reference>
<evidence type="ECO:0000313" key="3">
    <source>
        <dbReference type="Proteomes" id="UP001266305"/>
    </source>
</evidence>
<sequence>MWMVMESPAFFTWCSRGLSDPGTFSPSLLIAVPILPHTHTCPELQPSPTPQCRMEPGALTDQSA</sequence>
<protein>
    <submittedName>
        <fullName evidence="2">Uncharacterized protein</fullName>
    </submittedName>
</protein>
<proteinExistence type="predicted"/>
<gene>
    <name evidence="2" type="ORF">P7K49_039583</name>
</gene>
<feature type="region of interest" description="Disordered" evidence="1">
    <location>
        <begin position="45"/>
        <end position="64"/>
    </location>
</feature>
<keyword evidence="3" id="KW-1185">Reference proteome</keyword>
<accession>A0ABQ9T8X7</accession>
<evidence type="ECO:0000313" key="2">
    <source>
        <dbReference type="EMBL" id="KAK2081189.1"/>
    </source>
</evidence>
<dbReference type="Proteomes" id="UP001266305">
    <property type="component" value="Unassembled WGS sequence"/>
</dbReference>
<evidence type="ECO:0000256" key="1">
    <source>
        <dbReference type="SAM" id="MobiDB-lite"/>
    </source>
</evidence>